<accession>A0A927H4U8</accession>
<dbReference type="PROSITE" id="PS50931">
    <property type="entry name" value="HTH_LYSR"/>
    <property type="match status" value="1"/>
</dbReference>
<dbReference type="GO" id="GO:0032993">
    <property type="term" value="C:protein-DNA complex"/>
    <property type="evidence" value="ECO:0007669"/>
    <property type="project" value="TreeGrafter"/>
</dbReference>
<evidence type="ECO:0000259" key="5">
    <source>
        <dbReference type="PROSITE" id="PS50931"/>
    </source>
</evidence>
<dbReference type="SUPFAM" id="SSF53850">
    <property type="entry name" value="Periplasmic binding protein-like II"/>
    <property type="match status" value="1"/>
</dbReference>
<sequence>MELLQLQYFRTVARKEHMTRAAEELRIAQPALSKTISRLEEDLGVPLFDREGRQIRLNAFGKAFLRKVETALTALEEGRKEVREMSGLDQGSIHLATSTLDLLTEPLAEFVSAHPKVSFRITQASAGEMEELLASGEVDICFTPLPLEGPGFKSAQVLNEDVFLAVPPGHRLAGRESVALAEVANDPFIGYKEGMLFQPMNDAFMRKAGISPKFVCRVDEPSAISRLVQAGLGVALVGGCGRVAGTPLTLLPISAPACGRSFQVVWHEKRYLSVAVQQFRDFIVQYFGKRRNSGAKTEGKKAELAG</sequence>
<keyword evidence="2" id="KW-0805">Transcription regulation</keyword>
<dbReference type="AlphaFoldDB" id="A0A927H4U8"/>
<gene>
    <name evidence="6" type="ORF">IDH41_06670</name>
</gene>
<dbReference type="InterPro" id="IPR036388">
    <property type="entry name" value="WH-like_DNA-bd_sf"/>
</dbReference>
<comment type="caution">
    <text evidence="6">The sequence shown here is derived from an EMBL/GenBank/DDBJ whole genome shotgun (WGS) entry which is preliminary data.</text>
</comment>
<keyword evidence="3" id="KW-0238">DNA-binding</keyword>
<dbReference type="Pfam" id="PF03466">
    <property type="entry name" value="LysR_substrate"/>
    <property type="match status" value="1"/>
</dbReference>
<dbReference type="EMBL" id="JACXIY010000008">
    <property type="protein sequence ID" value="MBD2868250.1"/>
    <property type="molecule type" value="Genomic_DNA"/>
</dbReference>
<evidence type="ECO:0000256" key="4">
    <source>
        <dbReference type="ARBA" id="ARBA00023163"/>
    </source>
</evidence>
<reference evidence="6" key="1">
    <citation type="submission" date="2020-09" db="EMBL/GenBank/DDBJ databases">
        <title>A novel bacterium of genus Paenibacillus, isolated from South China Sea.</title>
        <authorList>
            <person name="Huang H."/>
            <person name="Mo K."/>
            <person name="Hu Y."/>
        </authorList>
    </citation>
    <scope>NUCLEOTIDE SEQUENCE</scope>
    <source>
        <strain evidence="6">IB182493</strain>
    </source>
</reference>
<dbReference type="Gene3D" id="3.40.190.290">
    <property type="match status" value="1"/>
</dbReference>
<organism evidence="6 7">
    <name type="scientific">Paenibacillus arenilitoris</name>
    <dbReference type="NCBI Taxonomy" id="2772299"/>
    <lineage>
        <taxon>Bacteria</taxon>
        <taxon>Bacillati</taxon>
        <taxon>Bacillota</taxon>
        <taxon>Bacilli</taxon>
        <taxon>Bacillales</taxon>
        <taxon>Paenibacillaceae</taxon>
        <taxon>Paenibacillus</taxon>
    </lineage>
</organism>
<dbReference type="Proteomes" id="UP000632125">
    <property type="component" value="Unassembled WGS sequence"/>
</dbReference>
<proteinExistence type="inferred from homology"/>
<dbReference type="GO" id="GO:0003700">
    <property type="term" value="F:DNA-binding transcription factor activity"/>
    <property type="evidence" value="ECO:0007669"/>
    <property type="project" value="InterPro"/>
</dbReference>
<evidence type="ECO:0000313" key="6">
    <source>
        <dbReference type="EMBL" id="MBD2868250.1"/>
    </source>
</evidence>
<dbReference type="Pfam" id="PF00126">
    <property type="entry name" value="HTH_1"/>
    <property type="match status" value="1"/>
</dbReference>
<dbReference type="InterPro" id="IPR000847">
    <property type="entry name" value="LysR_HTH_N"/>
</dbReference>
<comment type="similarity">
    <text evidence="1">Belongs to the LysR transcriptional regulatory family.</text>
</comment>
<name>A0A927H4U8_9BACL</name>
<dbReference type="PANTHER" id="PTHR30346:SF28">
    <property type="entry name" value="HTH-TYPE TRANSCRIPTIONAL REGULATOR CYNR"/>
    <property type="match status" value="1"/>
</dbReference>
<dbReference type="SUPFAM" id="SSF46785">
    <property type="entry name" value="Winged helix' DNA-binding domain"/>
    <property type="match status" value="1"/>
</dbReference>
<dbReference type="Gene3D" id="1.10.10.10">
    <property type="entry name" value="Winged helix-like DNA-binding domain superfamily/Winged helix DNA-binding domain"/>
    <property type="match status" value="1"/>
</dbReference>
<keyword evidence="4" id="KW-0804">Transcription</keyword>
<evidence type="ECO:0000313" key="7">
    <source>
        <dbReference type="Proteomes" id="UP000632125"/>
    </source>
</evidence>
<dbReference type="GO" id="GO:0003677">
    <property type="term" value="F:DNA binding"/>
    <property type="evidence" value="ECO:0007669"/>
    <property type="project" value="UniProtKB-KW"/>
</dbReference>
<dbReference type="InterPro" id="IPR005119">
    <property type="entry name" value="LysR_subst-bd"/>
</dbReference>
<dbReference type="RefSeq" id="WP_190859406.1">
    <property type="nucleotide sequence ID" value="NZ_JACXIY010000008.1"/>
</dbReference>
<dbReference type="PANTHER" id="PTHR30346">
    <property type="entry name" value="TRANSCRIPTIONAL DUAL REGULATOR HCAR-RELATED"/>
    <property type="match status" value="1"/>
</dbReference>
<keyword evidence="7" id="KW-1185">Reference proteome</keyword>
<evidence type="ECO:0000256" key="2">
    <source>
        <dbReference type="ARBA" id="ARBA00023015"/>
    </source>
</evidence>
<evidence type="ECO:0000256" key="3">
    <source>
        <dbReference type="ARBA" id="ARBA00023125"/>
    </source>
</evidence>
<feature type="domain" description="HTH lysR-type" evidence="5">
    <location>
        <begin position="1"/>
        <end position="58"/>
    </location>
</feature>
<protein>
    <submittedName>
        <fullName evidence="6">LysR family transcriptional regulator</fullName>
    </submittedName>
</protein>
<dbReference type="InterPro" id="IPR036390">
    <property type="entry name" value="WH_DNA-bd_sf"/>
</dbReference>
<evidence type="ECO:0000256" key="1">
    <source>
        <dbReference type="ARBA" id="ARBA00009437"/>
    </source>
</evidence>
<dbReference type="PRINTS" id="PR00039">
    <property type="entry name" value="HTHLYSR"/>
</dbReference>
<dbReference type="FunFam" id="1.10.10.10:FF:000001">
    <property type="entry name" value="LysR family transcriptional regulator"/>
    <property type="match status" value="1"/>
</dbReference>